<dbReference type="AlphaFoldDB" id="A0A3Q7F7Z0"/>
<evidence type="ECO:0000313" key="2">
    <source>
        <dbReference type="Proteomes" id="UP000004994"/>
    </source>
</evidence>
<dbReference type="PaxDb" id="4081-Solyc02g084140.1.1"/>
<name>A0A3Q7F7Z0_SOLLC</name>
<sequence>GQVLKWKLKGIAQVYAVIQKKVNHFCHLFLTWIRAETQSLSNSIFAYVYLKFLIDSGTKWRDFHPEIIVRPEIIVKHLSYILDVRLLYILCSRTVLEQRILRIWILYSMSLLDSGVLDIVGDSLVHDTIV</sequence>
<keyword evidence="2" id="KW-1185">Reference proteome</keyword>
<proteinExistence type="predicted"/>
<evidence type="ECO:0000313" key="1">
    <source>
        <dbReference type="EnsemblPlants" id="Solyc02g084140.2.1"/>
    </source>
</evidence>
<dbReference type="InParanoid" id="A0A3Q7F7Z0"/>
<reference evidence="1" key="1">
    <citation type="journal article" date="2012" name="Nature">
        <title>The tomato genome sequence provides insights into fleshy fruit evolution.</title>
        <authorList>
            <consortium name="Tomato Genome Consortium"/>
        </authorList>
    </citation>
    <scope>NUCLEOTIDE SEQUENCE [LARGE SCALE GENOMIC DNA]</scope>
    <source>
        <strain evidence="1">cv. Heinz 1706</strain>
    </source>
</reference>
<organism evidence="1">
    <name type="scientific">Solanum lycopersicum</name>
    <name type="common">Tomato</name>
    <name type="synonym">Lycopersicon esculentum</name>
    <dbReference type="NCBI Taxonomy" id="4081"/>
    <lineage>
        <taxon>Eukaryota</taxon>
        <taxon>Viridiplantae</taxon>
        <taxon>Streptophyta</taxon>
        <taxon>Embryophyta</taxon>
        <taxon>Tracheophyta</taxon>
        <taxon>Spermatophyta</taxon>
        <taxon>Magnoliopsida</taxon>
        <taxon>eudicotyledons</taxon>
        <taxon>Gunneridae</taxon>
        <taxon>Pentapetalae</taxon>
        <taxon>asterids</taxon>
        <taxon>lamiids</taxon>
        <taxon>Solanales</taxon>
        <taxon>Solanaceae</taxon>
        <taxon>Solanoideae</taxon>
        <taxon>Solaneae</taxon>
        <taxon>Solanum</taxon>
        <taxon>Solanum subgen. Lycopersicon</taxon>
    </lineage>
</organism>
<protein>
    <submittedName>
        <fullName evidence="1">Uncharacterized protein</fullName>
    </submittedName>
</protein>
<reference evidence="1" key="2">
    <citation type="submission" date="2019-01" db="UniProtKB">
        <authorList>
            <consortium name="EnsemblPlants"/>
        </authorList>
    </citation>
    <scope>IDENTIFICATION</scope>
    <source>
        <strain evidence="1">cv. Heinz 1706</strain>
    </source>
</reference>
<dbReference type="EnsemblPlants" id="Solyc02g084140.2.1">
    <property type="protein sequence ID" value="Solyc02g084140.2.1"/>
    <property type="gene ID" value="Solyc02g084140.2"/>
</dbReference>
<dbReference type="Gramene" id="Solyc02g084140.2.1">
    <property type="protein sequence ID" value="Solyc02g084140.2.1"/>
    <property type="gene ID" value="Solyc02g084140.2"/>
</dbReference>
<accession>A0A3Q7F7Z0</accession>
<dbReference type="Proteomes" id="UP000004994">
    <property type="component" value="Chromosome 2"/>
</dbReference>